<feature type="compositionally biased region" description="Low complexity" evidence="3">
    <location>
        <begin position="457"/>
        <end position="472"/>
    </location>
</feature>
<dbReference type="PANTHER" id="PTHR10501">
    <property type="entry name" value="U1 SMALL NUCLEAR RIBONUCLEOPROTEIN A/U2 SMALL NUCLEAR RIBONUCLEOPROTEIN B"/>
    <property type="match status" value="1"/>
</dbReference>
<gene>
    <name evidence="5" type="ORF">LTR62_000774</name>
</gene>
<feature type="compositionally biased region" description="Polar residues" evidence="3">
    <location>
        <begin position="312"/>
        <end position="359"/>
    </location>
</feature>
<feature type="region of interest" description="Disordered" evidence="3">
    <location>
        <begin position="181"/>
        <end position="231"/>
    </location>
</feature>
<dbReference type="SMART" id="SM00360">
    <property type="entry name" value="RRM"/>
    <property type="match status" value="1"/>
</dbReference>
<feature type="region of interest" description="Disordered" evidence="3">
    <location>
        <begin position="312"/>
        <end position="370"/>
    </location>
</feature>
<evidence type="ECO:0000313" key="5">
    <source>
        <dbReference type="EMBL" id="KAK5115685.1"/>
    </source>
</evidence>
<comment type="caution">
    <text evidence="5">The sequence shown here is derived from an EMBL/GenBank/DDBJ whole genome shotgun (WGS) entry which is preliminary data.</text>
</comment>
<sequence length="584" mass="62165">MGDSGTALHGRQAGRMSYSRPAYGPSSVSSPVGMPSPVLDSHAEQLRYSHSRSGNASIPSLLTSASEPSVLTAPSNASVMVRRLPRSTSCEDLDNIFLWAGDDYIGADLVQARYPEDAPYATAIAKFMTEEKAFQAFQALHGRPNSDRSANMFVEWRGAHNAGVSPNATAFERRNTIDGIASRTQNSSASSAGSFGGPPSGRSRFNSFQMNGDSTSPPLPTPNSSVNSNEFPVPENSAHYQALFSQHSPLTTGVQTHRKTGKSTINDESADDETGELLKDPMGYARNGQSSFSHDSGSTEGLLASQMRSMSITGGLSSPQQDSFSRTRGMQSPGSAMSPLETNGYNGHASYQHTNNAQSMPPPNPADMHPPCNTLYVGNIPHNVIEDELRAIFSRAQGYKRLHLRPKEPNSPMVFVEFEDITMATRALHKFHGTPLSNSFRGGIRLSFSKNPLGQRGNPAAHAHGSANSNAPPGLGGMSNGGAQNMSGVSGPPPGLGQPNGYANYGGMYHAPPPPISQPGAMDSLFSNPFSMQTYEFADQLGPRAMSGGIPHHMGDASFGGMDQRNGPGVAYARNHIFRPSHGR</sequence>
<dbReference type="PROSITE" id="PS50102">
    <property type="entry name" value="RRM"/>
    <property type="match status" value="1"/>
</dbReference>
<dbReference type="SUPFAM" id="SSF54928">
    <property type="entry name" value="RNA-binding domain, RBD"/>
    <property type="match status" value="2"/>
</dbReference>
<evidence type="ECO:0000256" key="1">
    <source>
        <dbReference type="ARBA" id="ARBA00022884"/>
    </source>
</evidence>
<dbReference type="Gene3D" id="3.30.70.330">
    <property type="match status" value="1"/>
</dbReference>
<organism evidence="5 6">
    <name type="scientific">Meristemomyces frigidus</name>
    <dbReference type="NCBI Taxonomy" id="1508187"/>
    <lineage>
        <taxon>Eukaryota</taxon>
        <taxon>Fungi</taxon>
        <taxon>Dikarya</taxon>
        <taxon>Ascomycota</taxon>
        <taxon>Pezizomycotina</taxon>
        <taxon>Dothideomycetes</taxon>
        <taxon>Dothideomycetidae</taxon>
        <taxon>Mycosphaerellales</taxon>
        <taxon>Teratosphaeriaceae</taxon>
        <taxon>Meristemomyces</taxon>
    </lineage>
</organism>
<feature type="compositionally biased region" description="Low complexity" evidence="3">
    <location>
        <begin position="24"/>
        <end position="36"/>
    </location>
</feature>
<dbReference type="InterPro" id="IPR012677">
    <property type="entry name" value="Nucleotide-bd_a/b_plait_sf"/>
</dbReference>
<dbReference type="InterPro" id="IPR035979">
    <property type="entry name" value="RBD_domain_sf"/>
</dbReference>
<evidence type="ECO:0000256" key="2">
    <source>
        <dbReference type="PROSITE-ProRule" id="PRU00176"/>
    </source>
</evidence>
<dbReference type="AlphaFoldDB" id="A0AAN7TGR5"/>
<dbReference type="GO" id="GO:0003723">
    <property type="term" value="F:RNA binding"/>
    <property type="evidence" value="ECO:0007669"/>
    <property type="project" value="UniProtKB-UniRule"/>
</dbReference>
<protein>
    <recommendedName>
        <fullName evidence="4">RRM domain-containing protein</fullName>
    </recommendedName>
</protein>
<feature type="compositionally biased region" description="Polar residues" evidence="3">
    <location>
        <begin position="287"/>
        <end position="299"/>
    </location>
</feature>
<feature type="region of interest" description="Disordered" evidence="3">
    <location>
        <begin position="449"/>
        <end position="499"/>
    </location>
</feature>
<reference evidence="5" key="1">
    <citation type="submission" date="2023-08" db="EMBL/GenBank/DDBJ databases">
        <title>Black Yeasts Isolated from many extreme environments.</title>
        <authorList>
            <person name="Coleine C."/>
            <person name="Stajich J.E."/>
            <person name="Selbmann L."/>
        </authorList>
    </citation>
    <scope>NUCLEOTIDE SEQUENCE</scope>
    <source>
        <strain evidence="5">CCFEE 5401</strain>
    </source>
</reference>
<feature type="region of interest" description="Disordered" evidence="3">
    <location>
        <begin position="249"/>
        <end position="300"/>
    </location>
</feature>
<name>A0AAN7TGR5_9PEZI</name>
<dbReference type="InterPro" id="IPR000504">
    <property type="entry name" value="RRM_dom"/>
</dbReference>
<dbReference type="EMBL" id="JAVRRL010000011">
    <property type="protein sequence ID" value="KAK5115685.1"/>
    <property type="molecule type" value="Genomic_DNA"/>
</dbReference>
<accession>A0AAN7TGR5</accession>
<feature type="domain" description="RRM" evidence="4">
    <location>
        <begin position="373"/>
        <end position="451"/>
    </location>
</feature>
<evidence type="ECO:0000259" key="4">
    <source>
        <dbReference type="PROSITE" id="PS50102"/>
    </source>
</evidence>
<dbReference type="Proteomes" id="UP001310890">
    <property type="component" value="Unassembled WGS sequence"/>
</dbReference>
<evidence type="ECO:0000256" key="3">
    <source>
        <dbReference type="SAM" id="MobiDB-lite"/>
    </source>
</evidence>
<evidence type="ECO:0000313" key="6">
    <source>
        <dbReference type="Proteomes" id="UP001310890"/>
    </source>
</evidence>
<feature type="region of interest" description="Disordered" evidence="3">
    <location>
        <begin position="1"/>
        <end position="36"/>
    </location>
</feature>
<keyword evidence="1 2" id="KW-0694">RNA-binding</keyword>
<proteinExistence type="predicted"/>
<dbReference type="Pfam" id="PF00076">
    <property type="entry name" value="RRM_1"/>
    <property type="match status" value="1"/>
</dbReference>